<dbReference type="SUPFAM" id="SSF50249">
    <property type="entry name" value="Nucleic acid-binding proteins"/>
    <property type="match status" value="1"/>
</dbReference>
<dbReference type="Gene3D" id="3.30.460.10">
    <property type="entry name" value="Beta Polymerase, domain 2"/>
    <property type="match status" value="1"/>
</dbReference>
<dbReference type="InterPro" id="IPR027925">
    <property type="entry name" value="MCM_N"/>
</dbReference>
<dbReference type="Pfam" id="PF20750">
    <property type="entry name" value="PAP_NTPase"/>
    <property type="match status" value="1"/>
</dbReference>
<name>A0A8X7MWR8_9BASI</name>
<dbReference type="InterPro" id="IPR048840">
    <property type="entry name" value="PolA_pol_NTPase"/>
</dbReference>
<feature type="compositionally biased region" description="Low complexity" evidence="1">
    <location>
        <begin position="263"/>
        <end position="284"/>
    </location>
</feature>
<evidence type="ECO:0000313" key="4">
    <source>
        <dbReference type="EMBL" id="KAE8250050.1"/>
    </source>
</evidence>
<evidence type="ECO:0000259" key="3">
    <source>
        <dbReference type="Pfam" id="PF20750"/>
    </source>
</evidence>
<organism evidence="4 5">
    <name type="scientific">Tilletia controversa</name>
    <name type="common">dwarf bunt fungus</name>
    <dbReference type="NCBI Taxonomy" id="13291"/>
    <lineage>
        <taxon>Eukaryota</taxon>
        <taxon>Fungi</taxon>
        <taxon>Dikarya</taxon>
        <taxon>Basidiomycota</taxon>
        <taxon>Ustilaginomycotina</taxon>
        <taxon>Exobasidiomycetes</taxon>
        <taxon>Tilletiales</taxon>
        <taxon>Tilletiaceae</taxon>
        <taxon>Tilletia</taxon>
    </lineage>
</organism>
<feature type="region of interest" description="Disordered" evidence="1">
    <location>
        <begin position="72"/>
        <end position="117"/>
    </location>
</feature>
<feature type="domain" description="Poly(A) polymerase nucleotidyltransferase" evidence="3">
    <location>
        <begin position="13"/>
        <end position="67"/>
    </location>
</feature>
<dbReference type="Gene3D" id="3.30.1640.10">
    <property type="entry name" value="mini-chromosome maintenance (MCM) complex, chain A, domain 1"/>
    <property type="match status" value="1"/>
</dbReference>
<dbReference type="EMBL" id="LWDE02000249">
    <property type="protein sequence ID" value="KAE8250050.1"/>
    <property type="molecule type" value="Genomic_DNA"/>
</dbReference>
<protein>
    <submittedName>
        <fullName evidence="4">Uncharacterized protein</fullName>
    </submittedName>
</protein>
<sequence length="412" mass="43768">MLRIRTTTPGCAKSEVVLGKADKLVKEFVYRAAIARCLPESAARDLGGKIFTFGSHLYKPSTSLSDIAPQLPPIHIGSSMPPPAPLPDLHAKPAKQPSSSPTPAPASTAIDPPPTISLTAVDPELSLDLNDDAADMPSAGGSTAGSASASILSLPRRNKLLPSSLKVVRPRLLTPSGSGSVRSWASFEYLEPLNWDNALGSYSKATKKRFLAWADPTVLPNGTRLEKNGYEALAHLWAETWQLATGLAKAPAVVGKPLLPSAAESNGNSAAQSSGSAGAQATGAIDAKEGDEGADGQAQQAIMGDVDFDLPLLADDLLKDRARIFAEFLDNESGPTNYRDAVRRMLQLDGRRLIINIDELRSYHREFATGLLEEPNGHLPAFDAALHQLVEQIHNPTKDVIAKKKKNSSISG</sequence>
<accession>A0A8X7MWR8</accession>
<reference evidence="4" key="1">
    <citation type="submission" date="2016-04" db="EMBL/GenBank/DDBJ databases">
        <authorList>
            <person name="Nguyen H.D."/>
            <person name="Samba Siva P."/>
            <person name="Cullis J."/>
            <person name="Levesque C.A."/>
            <person name="Hambleton S."/>
        </authorList>
    </citation>
    <scope>NUCLEOTIDE SEQUENCE</scope>
    <source>
        <strain evidence="4">DAOMC 236426</strain>
    </source>
</reference>
<gene>
    <name evidence="4" type="ORF">A4X06_0g2944</name>
</gene>
<comment type="caution">
    <text evidence="4">The sequence shown here is derived from an EMBL/GenBank/DDBJ whole genome shotgun (WGS) entry which is preliminary data.</text>
</comment>
<keyword evidence="5" id="KW-1185">Reference proteome</keyword>
<dbReference type="InterPro" id="IPR043519">
    <property type="entry name" value="NT_sf"/>
</dbReference>
<feature type="region of interest" description="Disordered" evidence="1">
    <location>
        <begin position="129"/>
        <end position="148"/>
    </location>
</feature>
<feature type="region of interest" description="Disordered" evidence="1">
    <location>
        <begin position="263"/>
        <end position="297"/>
    </location>
</feature>
<evidence type="ECO:0000313" key="5">
    <source>
        <dbReference type="Proteomes" id="UP000077684"/>
    </source>
</evidence>
<feature type="compositionally biased region" description="Low complexity" evidence="1">
    <location>
        <begin position="138"/>
        <end position="148"/>
    </location>
</feature>
<feature type="domain" description="MCM N-terminal" evidence="2">
    <location>
        <begin position="323"/>
        <end position="397"/>
    </location>
</feature>
<reference evidence="4" key="2">
    <citation type="journal article" date="2019" name="IMA Fungus">
        <title>Genome sequencing and comparison of five Tilletia species to identify candidate genes for the detection of regulated species infecting wheat.</title>
        <authorList>
            <person name="Nguyen H.D.T."/>
            <person name="Sultana T."/>
            <person name="Kesanakurti P."/>
            <person name="Hambleton S."/>
        </authorList>
    </citation>
    <scope>NUCLEOTIDE SEQUENCE</scope>
    <source>
        <strain evidence="4">DAOMC 236426</strain>
    </source>
</reference>
<dbReference type="Proteomes" id="UP000077684">
    <property type="component" value="Unassembled WGS sequence"/>
</dbReference>
<evidence type="ECO:0000259" key="2">
    <source>
        <dbReference type="Pfam" id="PF14551"/>
    </source>
</evidence>
<evidence type="ECO:0000256" key="1">
    <source>
        <dbReference type="SAM" id="MobiDB-lite"/>
    </source>
</evidence>
<dbReference type="InterPro" id="IPR012340">
    <property type="entry name" value="NA-bd_OB-fold"/>
</dbReference>
<dbReference type="AlphaFoldDB" id="A0A8X7MWR8"/>
<dbReference type="Pfam" id="PF14551">
    <property type="entry name" value="MCM_N"/>
    <property type="match status" value="1"/>
</dbReference>
<feature type="compositionally biased region" description="Low complexity" evidence="1">
    <location>
        <begin position="94"/>
        <end position="110"/>
    </location>
</feature>
<proteinExistence type="predicted"/>